<name>A0A1H9WFC8_9ACTN</name>
<keyword evidence="2" id="KW-1185">Reference proteome</keyword>
<gene>
    <name evidence="1" type="ORF">SAMN05421870_11788</name>
</gene>
<dbReference type="EMBL" id="FOGO01000017">
    <property type="protein sequence ID" value="SES32610.1"/>
    <property type="molecule type" value="Genomic_DNA"/>
</dbReference>
<evidence type="ECO:0000313" key="2">
    <source>
        <dbReference type="Proteomes" id="UP000182841"/>
    </source>
</evidence>
<reference evidence="2" key="1">
    <citation type="submission" date="2016-10" db="EMBL/GenBank/DDBJ databases">
        <authorList>
            <person name="Varghese N."/>
            <person name="Submissions S."/>
        </authorList>
    </citation>
    <scope>NUCLEOTIDE SEQUENCE [LARGE SCALE GENOMIC DNA]</scope>
    <source>
        <strain evidence="2">CGMCC 4.6825</strain>
    </source>
</reference>
<proteinExistence type="predicted"/>
<accession>A0A1H9WFC8</accession>
<evidence type="ECO:0000313" key="1">
    <source>
        <dbReference type="EMBL" id="SES32610.1"/>
    </source>
</evidence>
<dbReference type="AlphaFoldDB" id="A0A1H9WFC8"/>
<organism evidence="1 2">
    <name type="scientific">Streptomyces qinglanensis</name>
    <dbReference type="NCBI Taxonomy" id="943816"/>
    <lineage>
        <taxon>Bacteria</taxon>
        <taxon>Bacillati</taxon>
        <taxon>Actinomycetota</taxon>
        <taxon>Actinomycetes</taxon>
        <taxon>Kitasatosporales</taxon>
        <taxon>Streptomycetaceae</taxon>
        <taxon>Streptomyces</taxon>
    </lineage>
</organism>
<sequence length="37" mass="4016">MGQEVSVGLDVGTHTMILLPVRMGELVWADSADTLWS</sequence>
<protein>
    <submittedName>
        <fullName evidence="1">Uncharacterized protein</fullName>
    </submittedName>
</protein>
<dbReference type="Proteomes" id="UP000182841">
    <property type="component" value="Unassembled WGS sequence"/>
</dbReference>